<dbReference type="InterPro" id="IPR016167">
    <property type="entry name" value="FAD-bd_PCMH_sub1"/>
</dbReference>
<evidence type="ECO:0000313" key="3">
    <source>
        <dbReference type="EMBL" id="XCH10318.1"/>
    </source>
</evidence>
<dbReference type="Gene3D" id="3.30.43.10">
    <property type="entry name" value="Uridine Diphospho-n-acetylenolpyruvylglucosamine Reductase, domain 2"/>
    <property type="match status" value="1"/>
</dbReference>
<feature type="domain" description="FAD-binding PCMH-type" evidence="2">
    <location>
        <begin position="20"/>
        <end position="185"/>
    </location>
</feature>
<dbReference type="Pfam" id="PF04030">
    <property type="entry name" value="ALO"/>
    <property type="match status" value="1"/>
</dbReference>
<dbReference type="InterPro" id="IPR016169">
    <property type="entry name" value="FAD-bd_PCMH_sub2"/>
</dbReference>
<dbReference type="GO" id="GO:0071949">
    <property type="term" value="F:FAD binding"/>
    <property type="evidence" value="ECO:0007669"/>
    <property type="project" value="InterPro"/>
</dbReference>
<dbReference type="GO" id="GO:0016020">
    <property type="term" value="C:membrane"/>
    <property type="evidence" value="ECO:0007669"/>
    <property type="project" value="InterPro"/>
</dbReference>
<dbReference type="GO" id="GO:0003885">
    <property type="term" value="F:D-arabinono-1,4-lactone oxidase activity"/>
    <property type="evidence" value="ECO:0007669"/>
    <property type="project" value="InterPro"/>
</dbReference>
<gene>
    <name evidence="3" type="ORF">ABRP34_15945</name>
</gene>
<dbReference type="InterPro" id="IPR010031">
    <property type="entry name" value="FAD_lactone_oxidase-like"/>
</dbReference>
<dbReference type="GO" id="GO:0080049">
    <property type="term" value="F:L-gulono-1,4-lactone dehydrogenase activity"/>
    <property type="evidence" value="ECO:0007669"/>
    <property type="project" value="TreeGrafter"/>
</dbReference>
<dbReference type="PROSITE" id="PS51387">
    <property type="entry name" value="FAD_PCMH"/>
    <property type="match status" value="1"/>
</dbReference>
<dbReference type="InterPro" id="IPR006094">
    <property type="entry name" value="Oxid_FAD_bind_N"/>
</dbReference>
<organism evidence="3">
    <name type="scientific">Arthrobacter sp. K5</name>
    <dbReference type="NCBI Taxonomy" id="2839623"/>
    <lineage>
        <taxon>Bacteria</taxon>
        <taxon>Bacillati</taxon>
        <taxon>Actinomycetota</taxon>
        <taxon>Actinomycetes</taxon>
        <taxon>Micrococcales</taxon>
        <taxon>Micrococcaceae</taxon>
        <taxon>Arthrobacter</taxon>
    </lineage>
</organism>
<name>A0AAU8ENJ7_9MICC</name>
<dbReference type="Gene3D" id="1.10.45.10">
    <property type="entry name" value="Vanillyl-alcohol Oxidase, Chain A, domain 4"/>
    <property type="match status" value="1"/>
</dbReference>
<dbReference type="InterPro" id="IPR016171">
    <property type="entry name" value="Vanillyl_alc_oxidase_C-sub2"/>
</dbReference>
<protein>
    <submittedName>
        <fullName evidence="3">FAD-binding protein</fullName>
    </submittedName>
</protein>
<dbReference type="SUPFAM" id="SSF56176">
    <property type="entry name" value="FAD-binding/transporter-associated domain-like"/>
    <property type="match status" value="1"/>
</dbReference>
<evidence type="ECO:0000256" key="1">
    <source>
        <dbReference type="ARBA" id="ARBA00023002"/>
    </source>
</evidence>
<dbReference type="PANTHER" id="PTHR43762">
    <property type="entry name" value="L-GULONOLACTONE OXIDASE"/>
    <property type="match status" value="1"/>
</dbReference>
<reference evidence="3" key="1">
    <citation type="submission" date="2024-06" db="EMBL/GenBank/DDBJ databases">
        <title>Biodegradation of dimethachlon by Arthrobacter sp. K5: mechanistic insights and ecological implications.</title>
        <authorList>
            <person name="Hu S."/>
            <person name="Lu P."/>
        </authorList>
    </citation>
    <scope>NUCLEOTIDE SEQUENCE</scope>
    <source>
        <strain evidence="3">K5</strain>
    </source>
</reference>
<evidence type="ECO:0000259" key="2">
    <source>
        <dbReference type="PROSITE" id="PS51387"/>
    </source>
</evidence>
<dbReference type="Pfam" id="PF01565">
    <property type="entry name" value="FAD_binding_4"/>
    <property type="match status" value="1"/>
</dbReference>
<dbReference type="AlphaFoldDB" id="A0AAU8ENJ7"/>
<dbReference type="RefSeq" id="WP_353710950.1">
    <property type="nucleotide sequence ID" value="NZ_CP159279.1"/>
</dbReference>
<dbReference type="InterPro" id="IPR007173">
    <property type="entry name" value="ALO_C"/>
</dbReference>
<dbReference type="PANTHER" id="PTHR43762:SF1">
    <property type="entry name" value="D-ARABINONO-1,4-LACTONE OXIDASE"/>
    <property type="match status" value="1"/>
</dbReference>
<dbReference type="Gene3D" id="3.30.70.2520">
    <property type="match status" value="1"/>
</dbReference>
<dbReference type="EMBL" id="CP159279">
    <property type="protein sequence ID" value="XCH10318.1"/>
    <property type="molecule type" value="Genomic_DNA"/>
</dbReference>
<accession>A0AAU8ENJ7</accession>
<dbReference type="InterPro" id="IPR016166">
    <property type="entry name" value="FAD-bd_PCMH"/>
</dbReference>
<dbReference type="InterPro" id="IPR036318">
    <property type="entry name" value="FAD-bd_PCMH-like_sf"/>
</dbReference>
<dbReference type="Gene3D" id="3.30.465.10">
    <property type="match status" value="1"/>
</dbReference>
<keyword evidence="1" id="KW-0560">Oxidoreductase</keyword>
<dbReference type="Gene3D" id="3.30.70.2530">
    <property type="match status" value="1"/>
</dbReference>
<sequence>MVSEAGTELHTEEYNWAGNLRYAAAEVREPRTMAELQDLVAGASRLRALGSRHSFNRIADTAGALVSLEHLAPAIEVDSESMTVTVSGGTRYGTLAAELQRQGYALHNLASLPHISVAGAVATATHGSGDRNGNLATAVAGLELVTADGGILTARRGETPDFNGMVVGLGALGVVSSLTLDIEPAFPVVQTVFENLSWDQVLENFDDVTSSAYSVSLFTDWSGDRIGQAWLKARTEEAGGAERHSFYGGSPAAEARHPIAGVSGSTCTQQLGVPGPWSDRLAHFRMEFTPSKGDELQSEYLVPREHAADAIQTMRRLSHLVTPLLLVSEIRTMAADSLWLSPNYGTDSIGLHLTWRQDQPAVEAVLPAVEAALAPFGARPHWGKLFDADASRLAPLYPRFADFKALAGRLDPEGKFRNGFLDTKVFGS</sequence>
<proteinExistence type="predicted"/>
<dbReference type="PIRSF" id="PIRSF000136">
    <property type="entry name" value="LGO_GLO"/>
    <property type="match status" value="1"/>
</dbReference>